<dbReference type="InterPro" id="IPR000845">
    <property type="entry name" value="Nucleoside_phosphorylase_d"/>
</dbReference>
<dbReference type="GO" id="GO:0005829">
    <property type="term" value="C:cytosol"/>
    <property type="evidence" value="ECO:0007669"/>
    <property type="project" value="TreeGrafter"/>
</dbReference>
<dbReference type="GO" id="GO:0019284">
    <property type="term" value="P:L-methionine salvage from S-adenosylmethionine"/>
    <property type="evidence" value="ECO:0007669"/>
    <property type="project" value="TreeGrafter"/>
</dbReference>
<reference evidence="2 3" key="1">
    <citation type="submission" date="2018-04" db="EMBL/GenBank/DDBJ databases">
        <title>Genomic Encyclopedia of Archaeal and Bacterial Type Strains, Phase II (KMG-II): from individual species to whole genera.</title>
        <authorList>
            <person name="Goeker M."/>
        </authorList>
    </citation>
    <scope>NUCLEOTIDE SEQUENCE [LARGE SCALE GENOMIC DNA]</scope>
    <source>
        <strain evidence="2 3">DSM 19783</strain>
    </source>
</reference>
<dbReference type="PANTHER" id="PTHR46832:SF1">
    <property type="entry name" value="5'-METHYLTHIOADENOSINE_S-ADENOSYLHOMOCYSTEINE NUCLEOSIDASE"/>
    <property type="match status" value="1"/>
</dbReference>
<dbReference type="Pfam" id="PF01048">
    <property type="entry name" value="PNP_UDP_1"/>
    <property type="match status" value="1"/>
</dbReference>
<dbReference type="InterPro" id="IPR035994">
    <property type="entry name" value="Nucleoside_phosphorylase_sf"/>
</dbReference>
<gene>
    <name evidence="2" type="ORF">C8N38_12616</name>
</gene>
<dbReference type="GO" id="GO:0009116">
    <property type="term" value="P:nucleoside metabolic process"/>
    <property type="evidence" value="ECO:0007669"/>
    <property type="project" value="InterPro"/>
</dbReference>
<organism evidence="2 3">
    <name type="scientific">Rhodovulum kholense</name>
    <dbReference type="NCBI Taxonomy" id="453584"/>
    <lineage>
        <taxon>Bacteria</taxon>
        <taxon>Pseudomonadati</taxon>
        <taxon>Pseudomonadota</taxon>
        <taxon>Alphaproteobacteria</taxon>
        <taxon>Rhodobacterales</taxon>
        <taxon>Paracoccaceae</taxon>
        <taxon>Rhodovulum</taxon>
    </lineage>
</organism>
<dbReference type="GO" id="GO:0008930">
    <property type="term" value="F:methylthioadenosine nucleosidase activity"/>
    <property type="evidence" value="ECO:0007669"/>
    <property type="project" value="TreeGrafter"/>
</dbReference>
<evidence type="ECO:0000313" key="2">
    <source>
        <dbReference type="EMBL" id="PTW39755.1"/>
    </source>
</evidence>
<evidence type="ECO:0000259" key="1">
    <source>
        <dbReference type="Pfam" id="PF01048"/>
    </source>
</evidence>
<comment type="caution">
    <text evidence="2">The sequence shown here is derived from an EMBL/GenBank/DDBJ whole genome shotgun (WGS) entry which is preliminary data.</text>
</comment>
<dbReference type="PANTHER" id="PTHR46832">
    <property type="entry name" value="5'-METHYLTHIOADENOSINE/S-ADENOSYLHOMOCYSTEINE NUCLEOSIDASE"/>
    <property type="match status" value="1"/>
</dbReference>
<dbReference type="SUPFAM" id="SSF53167">
    <property type="entry name" value="Purine and uridine phosphorylases"/>
    <property type="match status" value="1"/>
</dbReference>
<protein>
    <submittedName>
        <fullName evidence="2">Nucleoside phosphorylase</fullName>
    </submittedName>
</protein>
<dbReference type="Proteomes" id="UP000244037">
    <property type="component" value="Unassembled WGS sequence"/>
</dbReference>
<keyword evidence="3" id="KW-1185">Reference proteome</keyword>
<sequence length="481" mass="52877">MSASLSQSLLAYDTGRFDFDMVRAHPNDRAAFESGLKAVQAKIFARENLAVTRELLESSRGGETLSPEQLDAASRIVSALYMKIYAEKRGLATCTGIPDFPYTEIASNFPSYDYLILRRTIEALGGFPLILDVGLDELAEFYGQREHKRFALFLQAFLEASAHFFKGHANQPDALQTIRALLDQFITRELDQSSQWSPVTLSDFASKSAERLLASGERVAKSNAKFCEKWREYVPEQQKKNIVITTATESERTGLLNALGESGFTRSRFVSTGDGMAEEYTRGHTERIVYLTTSAGSLGANSAGGVLSPAIRHLGTKYLISAGICFGLKPNVQGVGKQVLGDVVFSSHVQDYETARLGKEIKPRGDKLPSGQALLQAARIARDDTDRSNFRIDEGLFLSGQKLVDNNDFVHDLRVQFPEALAGEMEGNAVAVACHNAGVQWIVIKAICDWGMDKEDGWQEIAANRACRLALDTAIIILSSE</sequence>
<name>A0A8E2VG45_9RHOB</name>
<feature type="domain" description="Nucleoside phosphorylase" evidence="1">
    <location>
        <begin position="242"/>
        <end position="470"/>
    </location>
</feature>
<dbReference type="AlphaFoldDB" id="A0A8E2VG45"/>
<accession>A0A8E2VG45</accession>
<dbReference type="Gene3D" id="3.40.50.1580">
    <property type="entry name" value="Nucleoside phosphorylase domain"/>
    <property type="match status" value="1"/>
</dbReference>
<dbReference type="GO" id="GO:0008782">
    <property type="term" value="F:adenosylhomocysteine nucleosidase activity"/>
    <property type="evidence" value="ECO:0007669"/>
    <property type="project" value="TreeGrafter"/>
</dbReference>
<evidence type="ECO:0000313" key="3">
    <source>
        <dbReference type="Proteomes" id="UP000244037"/>
    </source>
</evidence>
<dbReference type="EMBL" id="QAYC01000026">
    <property type="protein sequence ID" value="PTW39755.1"/>
    <property type="molecule type" value="Genomic_DNA"/>
</dbReference>
<proteinExistence type="predicted"/>